<evidence type="ECO:0000313" key="2">
    <source>
        <dbReference type="Proteomes" id="UP000289886"/>
    </source>
</evidence>
<accession>A0A444V5J8</accession>
<name>A0A444V5J8_ACIRT</name>
<dbReference type="Proteomes" id="UP000289886">
    <property type="component" value="Unassembled WGS sequence"/>
</dbReference>
<dbReference type="PANTHER" id="PTHR14819">
    <property type="entry name" value="GTP-BINDING"/>
    <property type="match status" value="1"/>
</dbReference>
<comment type="caution">
    <text evidence="1">The sequence shown here is derived from an EMBL/GenBank/DDBJ whole genome shotgun (WGS) entry which is preliminary data.</text>
</comment>
<keyword evidence="2" id="KW-1185">Reference proteome</keyword>
<dbReference type="EMBL" id="SCEB01002186">
    <property type="protein sequence ID" value="RXM95668.1"/>
    <property type="molecule type" value="Genomic_DNA"/>
</dbReference>
<dbReference type="AlphaFoldDB" id="A0A444V5J8"/>
<evidence type="ECO:0000313" key="1">
    <source>
        <dbReference type="EMBL" id="RXM95668.1"/>
    </source>
</evidence>
<dbReference type="PANTHER" id="PTHR14819:SF9">
    <property type="entry name" value="UP-REGULATOR OF CELL PROLIFERATION-LIKE"/>
    <property type="match status" value="1"/>
</dbReference>
<sequence length="456" mass="53395">MKSQSVIEQCRQFISDKQGNKTDYHETYTKELLDMIDVKLKEIEKLKTNSQFEVALKLHICGFAAREFQKMHNVFLEVNDPLKQLEKSKPQYCSDFIDLYHEKDQCKQKAEKFTQRCLEPAVRDYIIKTLGIDIADEMLTCTHSQKYSTRTTFQYSLLKQMLNEKDFLKYVHYISDYEKCVKNWIFDCILEQFSKDQILSEFEVKRLETITKKIQKAIEEEKKKETSRNGSETISVFIESVCSTLNSDIVISTDNLGFQDIKDKANTKEFIGHLEYYVDQMKTSLSAEFSQVCDINKKLNSLPFKPQDELFKRVFGCGKQCPFCKVPCEAGGKNHQEHHASVHRPQGLGTYRYVTNKKLTETICTSDVFSENTFQNSDTEWKPHPYKDYRRFYPDWNIAPDPSIKASDYWKYVLTTFNNVFAKEYNAEPADVPEEWKNITVEQALTSLNEVFNIKT</sequence>
<protein>
    <submittedName>
        <fullName evidence="1">Interferon-induced very large GTPase 1</fullName>
    </submittedName>
</protein>
<organism evidence="1 2">
    <name type="scientific">Acipenser ruthenus</name>
    <name type="common">Sterlet sturgeon</name>
    <dbReference type="NCBI Taxonomy" id="7906"/>
    <lineage>
        <taxon>Eukaryota</taxon>
        <taxon>Metazoa</taxon>
        <taxon>Chordata</taxon>
        <taxon>Craniata</taxon>
        <taxon>Vertebrata</taxon>
        <taxon>Euteleostomi</taxon>
        <taxon>Actinopterygii</taxon>
        <taxon>Chondrostei</taxon>
        <taxon>Acipenseriformes</taxon>
        <taxon>Acipenseridae</taxon>
        <taxon>Acipenser</taxon>
    </lineage>
</organism>
<dbReference type="InterPro" id="IPR052986">
    <property type="entry name" value="VLIG_GTPase"/>
</dbReference>
<reference evidence="1 2" key="1">
    <citation type="submission" date="2019-01" db="EMBL/GenBank/DDBJ databases">
        <title>Draft Genome and Complete Hox-Cluster Characterization of the Sterlet Sturgeon (Acipenser ruthenus).</title>
        <authorList>
            <person name="Wei Q."/>
        </authorList>
    </citation>
    <scope>NUCLEOTIDE SEQUENCE [LARGE SCALE GENOMIC DNA]</scope>
    <source>
        <strain evidence="1">WHYD16114868_AA</strain>
        <tissue evidence="1">Blood</tissue>
    </source>
</reference>
<proteinExistence type="predicted"/>
<gene>
    <name evidence="1" type="ORF">EOD39_16601</name>
</gene>